<reference evidence="4" key="1">
    <citation type="submission" date="2023-03" db="EMBL/GenBank/DDBJ databases">
        <title>Mating type loci evolution in Malassezia.</title>
        <authorList>
            <person name="Coelho M.A."/>
        </authorList>
    </citation>
    <scope>NUCLEOTIDE SEQUENCE</scope>
    <source>
        <strain evidence="4">CBS 14135</strain>
    </source>
</reference>
<evidence type="ECO:0000259" key="3">
    <source>
        <dbReference type="PROSITE" id="PS51180"/>
    </source>
</evidence>
<proteinExistence type="inferred from homology"/>
<gene>
    <name evidence="4" type="ORF">MBRA1_002277</name>
</gene>
<dbReference type="InterPro" id="IPR037505">
    <property type="entry name" value="pH-resp_palC"/>
</dbReference>
<dbReference type="Pfam" id="PF03097">
    <property type="entry name" value="BRO1"/>
    <property type="match status" value="1"/>
</dbReference>
<dbReference type="PROSITE" id="PS51180">
    <property type="entry name" value="BRO1"/>
    <property type="match status" value="1"/>
</dbReference>
<comment type="similarity">
    <text evidence="1">Belongs to the palC family.</text>
</comment>
<dbReference type="SMART" id="SM01041">
    <property type="entry name" value="BRO1"/>
    <property type="match status" value="1"/>
</dbReference>
<evidence type="ECO:0000313" key="4">
    <source>
        <dbReference type="EMBL" id="WFC95626.1"/>
    </source>
</evidence>
<protein>
    <recommendedName>
        <fullName evidence="2">pH-response regulator protein palC</fullName>
    </recommendedName>
</protein>
<dbReference type="AlphaFoldDB" id="A0AAF0IQ40"/>
<dbReference type="Gene3D" id="1.25.40.280">
    <property type="entry name" value="alix/aip1 like domains"/>
    <property type="match status" value="1"/>
</dbReference>
<dbReference type="PANTHER" id="PTHR40463">
    <property type="entry name" value="PH-RESPONSE REGULATOR PROTEIN PALC"/>
    <property type="match status" value="1"/>
</dbReference>
<sequence length="471" mass="51498">MYTYTLPLPYAVSFTDHLQTSTFHAELTLATQLRATVEQTVRSPQGVHIENIRVIQAVTEYLPVLAGVYNSLLMDTVVERHELVFPWRSALGHNAKYTLRGIVPELCAMHMLLGMALANEAAAAVEALGLYELDTALDTATRRQNDERLKVAADQLCRAAGVFDYVATELLPKWESDVPRPPELMRDVATALVRLSMADAHRLAVRKLQSPALALATDTLTPGPPLPAGHPSPALLAKLHLHTASLYEQAASLVRTHEARTPLPPGAPDAEASTSRQPVHKLKTTLQHMRPAPTRAHKVDASVLRYAAHEAQWHRALAHKWLGIDAGEQSKQTGVGLAHLQAAREQLHAILPKGIASGESKPRGPLWEQRRAAKFHGDLGLWWMSVEAASVARWLDVYRRLNDTVSFQRVPPLAELQYASEGRAALVVKPFEPPTPRFGPASGDVLDASQCVGLGERTGSSRPYAGAGAYY</sequence>
<evidence type="ECO:0000256" key="2">
    <source>
        <dbReference type="ARBA" id="ARBA00022193"/>
    </source>
</evidence>
<dbReference type="Proteomes" id="UP001216638">
    <property type="component" value="Chromosome 2"/>
</dbReference>
<feature type="domain" description="BRO1" evidence="3">
    <location>
        <begin position="1"/>
        <end position="441"/>
    </location>
</feature>
<dbReference type="GO" id="GO:0005886">
    <property type="term" value="C:plasma membrane"/>
    <property type="evidence" value="ECO:0007669"/>
    <property type="project" value="TreeGrafter"/>
</dbReference>
<keyword evidence="5" id="KW-1185">Reference proteome</keyword>
<dbReference type="GO" id="GO:0071467">
    <property type="term" value="P:cellular response to pH"/>
    <property type="evidence" value="ECO:0007669"/>
    <property type="project" value="InterPro"/>
</dbReference>
<dbReference type="EMBL" id="CP119952">
    <property type="protein sequence ID" value="WFC95626.1"/>
    <property type="molecule type" value="Genomic_DNA"/>
</dbReference>
<organism evidence="4 5">
    <name type="scientific">Malassezia brasiliensis</name>
    <dbReference type="NCBI Taxonomy" id="1821822"/>
    <lineage>
        <taxon>Eukaryota</taxon>
        <taxon>Fungi</taxon>
        <taxon>Dikarya</taxon>
        <taxon>Basidiomycota</taxon>
        <taxon>Ustilaginomycotina</taxon>
        <taxon>Malasseziomycetes</taxon>
        <taxon>Malasseziales</taxon>
        <taxon>Malasseziaceae</taxon>
        <taxon>Malassezia</taxon>
    </lineage>
</organism>
<name>A0AAF0IQ40_9BASI</name>
<evidence type="ECO:0000256" key="1">
    <source>
        <dbReference type="ARBA" id="ARBA00010997"/>
    </source>
</evidence>
<dbReference type="PANTHER" id="PTHR40463:SF1">
    <property type="entry name" value="PH-RESPONSE REGULATOR PROTEIN PALC"/>
    <property type="match status" value="1"/>
</dbReference>
<dbReference type="InterPro" id="IPR038499">
    <property type="entry name" value="BRO1_sf"/>
</dbReference>
<accession>A0AAF0IQ40</accession>
<evidence type="ECO:0000313" key="5">
    <source>
        <dbReference type="Proteomes" id="UP001216638"/>
    </source>
</evidence>
<dbReference type="InterPro" id="IPR004328">
    <property type="entry name" value="BRO1_dom"/>
</dbReference>